<keyword evidence="1" id="KW-0175">Coiled coil</keyword>
<dbReference type="EMBL" id="KI925025">
    <property type="protein sequence ID" value="ETW20029.1"/>
    <property type="molecule type" value="Genomic_DNA"/>
</dbReference>
<evidence type="ECO:0000313" key="3">
    <source>
        <dbReference type="Proteomes" id="UP000030690"/>
    </source>
</evidence>
<reference evidence="2 3" key="2">
    <citation type="submission" date="2013-02" db="EMBL/GenBank/DDBJ databases">
        <title>The Genome Sequence of Plasmodium falciparum Vietnam Oak-Knoll (FVO).</title>
        <authorList>
            <consortium name="The Broad Institute Genome Sequencing Platform"/>
            <consortium name="The Broad Institute Genome Sequencing Center for Infectious Disease"/>
            <person name="Neafsey D."/>
            <person name="Cheeseman I."/>
            <person name="Volkman S."/>
            <person name="Adams J."/>
            <person name="Walker B."/>
            <person name="Young S.K."/>
            <person name="Zeng Q."/>
            <person name="Gargeya S."/>
            <person name="Fitzgerald M."/>
            <person name="Haas B."/>
            <person name="Abouelleil A."/>
            <person name="Alvarado L."/>
            <person name="Arachchi H.M."/>
            <person name="Berlin A.M."/>
            <person name="Chapman S.B."/>
            <person name="Dewar J."/>
            <person name="Goldberg J."/>
            <person name="Griggs A."/>
            <person name="Gujja S."/>
            <person name="Hansen M."/>
            <person name="Howarth C."/>
            <person name="Imamovic A."/>
            <person name="Larimer J."/>
            <person name="McCowan C."/>
            <person name="Murphy C."/>
            <person name="Neiman D."/>
            <person name="Pearson M."/>
            <person name="Priest M."/>
            <person name="Roberts A."/>
            <person name="Saif S."/>
            <person name="Shea T."/>
            <person name="Sisk P."/>
            <person name="Sykes S."/>
            <person name="Wortman J."/>
            <person name="Nusbaum C."/>
            <person name="Birren B."/>
        </authorList>
    </citation>
    <scope>NUCLEOTIDE SEQUENCE [LARGE SCALE GENOMIC DNA]</scope>
    <source>
        <strain evidence="3">Vietnam Oak-Knoll (FVO)</strain>
    </source>
</reference>
<organism evidence="2 3">
    <name type="scientific">Plasmodium falciparum Vietnam Oak-Knoll</name>
    <name type="common">FVO</name>
    <dbReference type="NCBI Taxonomy" id="1036723"/>
    <lineage>
        <taxon>Eukaryota</taxon>
        <taxon>Sar</taxon>
        <taxon>Alveolata</taxon>
        <taxon>Apicomplexa</taxon>
        <taxon>Aconoidasida</taxon>
        <taxon>Haemosporida</taxon>
        <taxon>Plasmodiidae</taxon>
        <taxon>Plasmodium</taxon>
        <taxon>Plasmodium (Laverania)</taxon>
    </lineage>
</organism>
<reference evidence="2 3" key="1">
    <citation type="submission" date="2013-02" db="EMBL/GenBank/DDBJ databases">
        <title>The Genome Annotation of Plasmodium falciparum Vietnam Oak-Knoll (FVO).</title>
        <authorList>
            <consortium name="The Broad Institute Genome Sequencing Platform"/>
            <consortium name="The Broad Institute Genome Sequencing Center for Infectious Disease"/>
            <person name="Neafsey D."/>
            <person name="Hoffman S."/>
            <person name="Volkman S."/>
            <person name="Rosenthal P."/>
            <person name="Walker B."/>
            <person name="Young S.K."/>
            <person name="Zeng Q."/>
            <person name="Gargeya S."/>
            <person name="Fitzgerald M."/>
            <person name="Haas B."/>
            <person name="Abouelleil A."/>
            <person name="Allen A.W."/>
            <person name="Alvarado L."/>
            <person name="Arachchi H.M."/>
            <person name="Berlin A.M."/>
            <person name="Chapman S.B."/>
            <person name="Gainer-Dewar J."/>
            <person name="Goldberg J."/>
            <person name="Griggs A."/>
            <person name="Gujja S."/>
            <person name="Hansen M."/>
            <person name="Howarth C."/>
            <person name="Imamovic A."/>
            <person name="Ireland A."/>
            <person name="Larimer J."/>
            <person name="McCowan C."/>
            <person name="Murphy C."/>
            <person name="Pearson M."/>
            <person name="Poon T.W."/>
            <person name="Priest M."/>
            <person name="Roberts A."/>
            <person name="Saif S."/>
            <person name="Shea T."/>
            <person name="Sisk P."/>
            <person name="Sykes S."/>
            <person name="Wortman J."/>
            <person name="Nusbaum C."/>
            <person name="Birren B."/>
        </authorList>
    </citation>
    <scope>NUCLEOTIDE SEQUENCE [LARGE SCALE GENOMIC DNA]</scope>
    <source>
        <strain evidence="3">Vietnam Oak-Knoll (FVO)</strain>
    </source>
</reference>
<protein>
    <submittedName>
        <fullName evidence="2">Uncharacterized protein</fullName>
    </submittedName>
</protein>
<gene>
    <name evidence="2" type="ORF">PFFVO_00930</name>
</gene>
<dbReference type="SMR" id="A0A024VC27"/>
<sequence>MDEKKKDFYNYVDRMHKKNEEVHKLIEINEKIKNGEIKKLEEWEKVRKNNDICINTLDNINKNKELYYYNLKREISIKKKKLLHLNFLLHDIPEIIKKEKEKYEEYKNESYNKIIKIIEAIDDSYDMNNVDDIWDTLKEYKEKTENINSDIQKIYDEIILLHKDYNQCKYKYQDLNELQNNRNDKLKKISATLQFIKNLKEGLNNKINNEEIRKVLEDMENLYI</sequence>
<proteinExistence type="predicted"/>
<name>A0A024VC27_PLAFA</name>
<feature type="coiled-coil region" evidence="1">
    <location>
        <begin position="186"/>
        <end position="213"/>
    </location>
</feature>
<dbReference type="AlphaFoldDB" id="A0A024VC27"/>
<evidence type="ECO:0000313" key="2">
    <source>
        <dbReference type="EMBL" id="ETW20029.1"/>
    </source>
</evidence>
<evidence type="ECO:0000256" key="1">
    <source>
        <dbReference type="SAM" id="Coils"/>
    </source>
</evidence>
<accession>A0A024VC27</accession>
<dbReference type="Proteomes" id="UP000030690">
    <property type="component" value="Unassembled WGS sequence"/>
</dbReference>
<dbReference type="OrthoDB" id="385064at2759"/>